<evidence type="ECO:0000313" key="4">
    <source>
        <dbReference type="Proteomes" id="UP001162060"/>
    </source>
</evidence>
<evidence type="ECO:0000313" key="3">
    <source>
        <dbReference type="EMBL" id="CAK7929647.1"/>
    </source>
</evidence>
<organism evidence="2 4">
    <name type="scientific">Peronospora matthiolae</name>
    <dbReference type="NCBI Taxonomy" id="2874970"/>
    <lineage>
        <taxon>Eukaryota</taxon>
        <taxon>Sar</taxon>
        <taxon>Stramenopiles</taxon>
        <taxon>Oomycota</taxon>
        <taxon>Peronosporomycetes</taxon>
        <taxon>Peronosporales</taxon>
        <taxon>Peronosporaceae</taxon>
        <taxon>Peronospora</taxon>
    </lineage>
</organism>
<sequence length="223" mass="23344">MHVPASLVLFMAAVASSTAMEDAGGGPGIYPSVSPGTLCSSASIPCGKQDTSATDSCHKNTEPQSMFEFKRCCFKQCPDAAVLCSSAAEVPCGDSDQSASKACRAGKSIDDFHSCCIKTCPPVLNPPGNTCTKAGYACGSSDEGASLYCNKMDKTLSGFQQCCANACSPNPSNLVCSKTRYECDGRDGAASGHCYDQMPFDNFESCCHRHCGSKEKAPSPQFK</sequence>
<evidence type="ECO:0000256" key="1">
    <source>
        <dbReference type="SAM" id="SignalP"/>
    </source>
</evidence>
<feature type="signal peptide" evidence="1">
    <location>
        <begin position="1"/>
        <end position="19"/>
    </location>
</feature>
<dbReference type="Proteomes" id="UP001162060">
    <property type="component" value="Unassembled WGS sequence"/>
</dbReference>
<proteinExistence type="predicted"/>
<comment type="caution">
    <text evidence="2">The sequence shown here is derived from an EMBL/GenBank/DDBJ whole genome shotgun (WGS) entry which is preliminary data.</text>
</comment>
<accession>A0AAV1U7K0</accession>
<gene>
    <name evidence="2" type="ORF">PM001_LOCUS14793</name>
    <name evidence="3" type="ORF">PM001_LOCUS14797</name>
</gene>
<dbReference type="EMBL" id="CAKLBY020000153">
    <property type="protein sequence ID" value="CAK7929647.1"/>
    <property type="molecule type" value="Genomic_DNA"/>
</dbReference>
<feature type="chain" id="PRO_5044714151" evidence="1">
    <location>
        <begin position="20"/>
        <end position="223"/>
    </location>
</feature>
<reference evidence="2" key="1">
    <citation type="submission" date="2024-01" db="EMBL/GenBank/DDBJ databases">
        <authorList>
            <person name="Webb A."/>
        </authorList>
    </citation>
    <scope>NUCLEOTIDE SEQUENCE</scope>
    <source>
        <strain evidence="2">Pm1</strain>
    </source>
</reference>
<dbReference type="EMBL" id="CAKLBY020000153">
    <property type="protein sequence ID" value="CAK7929643.1"/>
    <property type="molecule type" value="Genomic_DNA"/>
</dbReference>
<evidence type="ECO:0000313" key="2">
    <source>
        <dbReference type="EMBL" id="CAK7929643.1"/>
    </source>
</evidence>
<dbReference type="AlphaFoldDB" id="A0AAV1U7K0"/>
<protein>
    <submittedName>
        <fullName evidence="2">Uncharacterized protein</fullName>
    </submittedName>
</protein>
<keyword evidence="1" id="KW-0732">Signal</keyword>
<name>A0AAV1U7K0_9STRA</name>